<reference evidence="1" key="1">
    <citation type="journal article" date="2022" name="Int. J. Mol. Sci.">
        <title>Draft Genome of Tanacetum Coccineum: Genomic Comparison of Closely Related Tanacetum-Family Plants.</title>
        <authorList>
            <person name="Yamashiro T."/>
            <person name="Shiraishi A."/>
            <person name="Nakayama K."/>
            <person name="Satake H."/>
        </authorList>
    </citation>
    <scope>NUCLEOTIDE SEQUENCE</scope>
</reference>
<keyword evidence="2" id="KW-1185">Reference proteome</keyword>
<comment type="caution">
    <text evidence="1">The sequence shown here is derived from an EMBL/GenBank/DDBJ whole genome shotgun (WGS) entry which is preliminary data.</text>
</comment>
<protein>
    <submittedName>
        <fullName evidence="1">Uncharacterized protein</fullName>
    </submittedName>
</protein>
<name>A0ABQ5E1X5_9ASTR</name>
<dbReference type="Proteomes" id="UP001151760">
    <property type="component" value="Unassembled WGS sequence"/>
</dbReference>
<sequence>MGVLQIGISAMVIENKVKTLTITTFLLLAKKALRATAFPVMSSSNHPIIVPSDSDIESIVPLQMFHDYFPSTLGNTTA</sequence>
<evidence type="ECO:0000313" key="2">
    <source>
        <dbReference type="Proteomes" id="UP001151760"/>
    </source>
</evidence>
<accession>A0ABQ5E1X5</accession>
<proteinExistence type="predicted"/>
<gene>
    <name evidence="1" type="ORF">Tco_0953173</name>
</gene>
<dbReference type="EMBL" id="BQNB010015815">
    <property type="protein sequence ID" value="GJT44458.1"/>
    <property type="molecule type" value="Genomic_DNA"/>
</dbReference>
<organism evidence="1 2">
    <name type="scientific">Tanacetum coccineum</name>
    <dbReference type="NCBI Taxonomy" id="301880"/>
    <lineage>
        <taxon>Eukaryota</taxon>
        <taxon>Viridiplantae</taxon>
        <taxon>Streptophyta</taxon>
        <taxon>Embryophyta</taxon>
        <taxon>Tracheophyta</taxon>
        <taxon>Spermatophyta</taxon>
        <taxon>Magnoliopsida</taxon>
        <taxon>eudicotyledons</taxon>
        <taxon>Gunneridae</taxon>
        <taxon>Pentapetalae</taxon>
        <taxon>asterids</taxon>
        <taxon>campanulids</taxon>
        <taxon>Asterales</taxon>
        <taxon>Asteraceae</taxon>
        <taxon>Asteroideae</taxon>
        <taxon>Anthemideae</taxon>
        <taxon>Anthemidinae</taxon>
        <taxon>Tanacetum</taxon>
    </lineage>
</organism>
<evidence type="ECO:0000313" key="1">
    <source>
        <dbReference type="EMBL" id="GJT44458.1"/>
    </source>
</evidence>
<reference evidence="1" key="2">
    <citation type="submission" date="2022-01" db="EMBL/GenBank/DDBJ databases">
        <authorList>
            <person name="Yamashiro T."/>
            <person name="Shiraishi A."/>
            <person name="Satake H."/>
            <person name="Nakayama K."/>
        </authorList>
    </citation>
    <scope>NUCLEOTIDE SEQUENCE</scope>
</reference>